<keyword evidence="3" id="KW-1185">Reference proteome</keyword>
<feature type="signal peptide" evidence="1">
    <location>
        <begin position="1"/>
        <end position="31"/>
    </location>
</feature>
<proteinExistence type="predicted"/>
<dbReference type="EMBL" id="FTPS01000001">
    <property type="protein sequence ID" value="SIT74456.1"/>
    <property type="molecule type" value="Genomic_DNA"/>
</dbReference>
<sequence>MKQVTVSAWTLIGALAGTTAVTALLAGPARAGDGCDPGAAVITAACAHPNAGTMVHRPAPANVSNEAGPPLGEAGFSISIDSVEAGPGALPRTIAGAPARPQDLREVDRLLDIAGVDLTYDGLGARPRLAIATADLREGFTAGERVTFRASSNYPAWISRAEVVITDRRGRSQATLPIAANGEAGWIMPADGPQDYLYHLRVEDAEGRRDVTRSLPLARTASREEPALTGPVAAAAEGDDMTARRGIPVRGGAVTVSGQAQGGQRVRVLGEAVPVDPAGRFVVQRILSPGAHAVAISVDGRDFDRAVTIEESEWFATGIVDLSVGRDRAGTWRMGRIAGFAQGTRADGSRITASVDTREAELRDLFRNFGRKFPDQTLREMDSQDVFNTFGDDSRMSELAPSSGRVFLRWERDGSHLQWGDFKPRESTALTVRTERALYGASGEHRSLDVTNEGESRLRFSGFAAQAESLMQRDVLRATGGSAYFLSRQDIIADSESVMVELRSRRTGLVVESRRLSEGTDYRLNPVQGVIILNAPLSSSAAGEGLISASPLGDHDVNLVAQYEYVPATGSVDGYTAGLRGEYWVNDYLRIGASGLRETAGIADQDLLGADILLRDGERRELALEYAVSEGPGFGSSFSLNGGLDLESGDGLTPSDPSQGLPGRRAASWRLAGRSDLALGGLTGEIAGFYDRKEAGFSSPDHDIQHDQRAWGLSGELALTARTDLTFGAEVLRRDDGRREELARIGVAHDLTDRWLLEAEVARDRRDDVASPQDFGQRTDAGLRLTWTRDENLSLWVFGQATLSHDATRHENDRLGIGGRVRFGPRTDLTAEASGGSLGAAGTLELGYRPDDDSLRTIGYRLDPMRRFDSTDFSGRDRGSLVFGASSRVNDRWSYTTESIYSAFGTRPSLTSGYGVSYTPDQRWRYDARLQYGETTESDGTGLKRRGISLGTRFAEGKATAAGLRGEWRNDDSNRPDNELDRDTWLVSGYYETKLNQNWRFVSSLDAVFSDSDQSSFRDGRYVEARLGYAWRPVADDRVNALLSYTYLYDMPGPDQVNFDGEIAGPRQKSHIVNAAINWQADPLWTLGAKYGFRMRRAAERSSSDFTRSEAHLAVLRADYHVVHNWDLMGEIRTLYTPGSATRENSALVGIYRLFGDNLRLGAGYLWGKVSDDLRTIDNPNRGVFVNLTSQF</sequence>
<accession>A0A1R3W8W4</accession>
<evidence type="ECO:0000313" key="2">
    <source>
        <dbReference type="EMBL" id="SIT74456.1"/>
    </source>
</evidence>
<dbReference type="AlphaFoldDB" id="A0A1R3W8W4"/>
<evidence type="ECO:0000313" key="3">
    <source>
        <dbReference type="Proteomes" id="UP000192455"/>
    </source>
</evidence>
<protein>
    <submittedName>
        <fullName evidence="2">Uncharacterized protein</fullName>
    </submittedName>
</protein>
<dbReference type="OrthoDB" id="9773411at2"/>
<dbReference type="RefSeq" id="WP_076646396.1">
    <property type="nucleotide sequence ID" value="NZ_FTPS01000001.1"/>
</dbReference>
<organism evidence="2 3">
    <name type="scientific">Pontibaca methylaminivorans</name>
    <dbReference type="NCBI Taxonomy" id="515897"/>
    <lineage>
        <taxon>Bacteria</taxon>
        <taxon>Pseudomonadati</taxon>
        <taxon>Pseudomonadota</taxon>
        <taxon>Alphaproteobacteria</taxon>
        <taxon>Rhodobacterales</taxon>
        <taxon>Roseobacteraceae</taxon>
        <taxon>Pontibaca</taxon>
    </lineage>
</organism>
<gene>
    <name evidence="2" type="ORF">SAMN05421849_0160</name>
</gene>
<name>A0A1R3W8W4_9RHOB</name>
<reference evidence="2 3" key="1">
    <citation type="submission" date="2017-01" db="EMBL/GenBank/DDBJ databases">
        <authorList>
            <person name="Mah S.A."/>
            <person name="Swanson W.J."/>
            <person name="Moy G.W."/>
            <person name="Vacquier V.D."/>
        </authorList>
    </citation>
    <scope>NUCLEOTIDE SEQUENCE [LARGE SCALE GENOMIC DNA]</scope>
    <source>
        <strain evidence="2 3">DSM 21219</strain>
    </source>
</reference>
<dbReference type="SUPFAM" id="SSF56935">
    <property type="entry name" value="Porins"/>
    <property type="match status" value="2"/>
</dbReference>
<dbReference type="Proteomes" id="UP000192455">
    <property type="component" value="Unassembled WGS sequence"/>
</dbReference>
<dbReference type="STRING" id="515897.SAMN05421849_0160"/>
<keyword evidence="1" id="KW-0732">Signal</keyword>
<evidence type="ECO:0000256" key="1">
    <source>
        <dbReference type="SAM" id="SignalP"/>
    </source>
</evidence>
<feature type="chain" id="PRO_5012955366" evidence="1">
    <location>
        <begin position="32"/>
        <end position="1192"/>
    </location>
</feature>